<gene>
    <name evidence="2" type="ORF">Salmuc_02593</name>
</gene>
<organism evidence="2 3">
    <name type="scientific">Salipiger mucosus DSM 16094</name>
    <dbReference type="NCBI Taxonomy" id="1123237"/>
    <lineage>
        <taxon>Bacteria</taxon>
        <taxon>Pseudomonadati</taxon>
        <taxon>Pseudomonadota</taxon>
        <taxon>Alphaproteobacteria</taxon>
        <taxon>Rhodobacterales</taxon>
        <taxon>Roseobacteraceae</taxon>
        <taxon>Salipiger</taxon>
    </lineage>
</organism>
<feature type="region of interest" description="Disordered" evidence="1">
    <location>
        <begin position="1"/>
        <end position="39"/>
    </location>
</feature>
<evidence type="ECO:0000256" key="1">
    <source>
        <dbReference type="SAM" id="MobiDB-lite"/>
    </source>
</evidence>
<name>S9SG05_9RHOB</name>
<accession>S9SG05</accession>
<evidence type="ECO:0000313" key="2">
    <source>
        <dbReference type="EMBL" id="EPX85214.1"/>
    </source>
</evidence>
<reference evidence="3" key="1">
    <citation type="journal article" date="2014" name="Stand. Genomic Sci.">
        <title>Genome sequence of the exopolysaccharide-producing Salipiger mucosus type strain (DSM 16094(T)), a moderately halophilic member of the Roseobacter clade.</title>
        <authorList>
            <person name="Riedel T."/>
            <person name="Spring S."/>
            <person name="Fiebig A."/>
            <person name="Petersen J."/>
            <person name="Kyrpides N.C."/>
            <person name="Goker M."/>
            <person name="Klenk H.P."/>
        </authorList>
    </citation>
    <scope>NUCLEOTIDE SEQUENCE [LARGE SCALE GENOMIC DNA]</scope>
    <source>
        <strain evidence="3">DSM 16094</strain>
    </source>
</reference>
<evidence type="ECO:0000313" key="3">
    <source>
        <dbReference type="Proteomes" id="UP000015347"/>
    </source>
</evidence>
<protein>
    <submittedName>
        <fullName evidence="2">Uncharacterized protein</fullName>
    </submittedName>
</protein>
<dbReference type="AlphaFoldDB" id="S9SG05"/>
<keyword evidence="3" id="KW-1185">Reference proteome</keyword>
<proteinExistence type="predicted"/>
<comment type="caution">
    <text evidence="2">The sequence shown here is derived from an EMBL/GenBank/DDBJ whole genome shotgun (WGS) entry which is preliminary data.</text>
</comment>
<dbReference type="HOGENOM" id="CLU_1004336_0_0_5"/>
<dbReference type="Proteomes" id="UP000015347">
    <property type="component" value="Unassembled WGS sequence"/>
</dbReference>
<sequence>MRRQIARQQGQRLDQQVHPVPIQERAHEAEDAAVPQPQPGAQRLAVGRVEGLERHAVAHQPQLVLGHPLGDQPVPHRVGGRHDHGRGLGLRHQQPVREARQAGPDLGFLRAWRTVVQHQRQPGHPRRHGARDRAIHLRLHDDLGALVLRRARDLLSEGPRIRLPADVAQRQRDGPWQHAPQRTAIARDHRRRGARRAGTARAFDDLHHVPGPPQRLNEMPRAHHVAAGRAQAFTPGGDAPGHLHRAGPAGRAAPPAVSARNGAPRSLVLDMIPGHPC</sequence>
<feature type="compositionally biased region" description="Polar residues" evidence="1">
    <location>
        <begin position="1"/>
        <end position="14"/>
    </location>
</feature>
<dbReference type="EMBL" id="APVH01000009">
    <property type="protein sequence ID" value="EPX85214.1"/>
    <property type="molecule type" value="Genomic_DNA"/>
</dbReference>